<keyword evidence="2" id="KW-1185">Reference proteome</keyword>
<dbReference type="InParanoid" id="F6H7X4"/>
<gene>
    <name evidence="1" type="ORF">VIT_00s0225g00030</name>
</gene>
<proteinExistence type="predicted"/>
<accession>F6H7X4</accession>
<dbReference type="PaxDb" id="29760-VIT_00s0225g00030.t01"/>
<sequence>MNRGEPSDDLSKISGEILSSGDPFTLPWIDTCTKCSYGKVDSWV</sequence>
<dbReference type="AlphaFoldDB" id="F6H7X4"/>
<dbReference type="EMBL" id="FN595256">
    <property type="protein sequence ID" value="CCB48310.1"/>
    <property type="molecule type" value="Genomic_DNA"/>
</dbReference>
<protein>
    <submittedName>
        <fullName evidence="1">Uncharacterized protein</fullName>
    </submittedName>
</protein>
<dbReference type="Proteomes" id="UP000009183">
    <property type="component" value="Unassembled WGS sequence, unordered"/>
</dbReference>
<evidence type="ECO:0000313" key="2">
    <source>
        <dbReference type="Proteomes" id="UP000009183"/>
    </source>
</evidence>
<name>F6H7X4_VITVI</name>
<organism evidence="1 2">
    <name type="scientific">Vitis vinifera</name>
    <name type="common">Grape</name>
    <dbReference type="NCBI Taxonomy" id="29760"/>
    <lineage>
        <taxon>Eukaryota</taxon>
        <taxon>Viridiplantae</taxon>
        <taxon>Streptophyta</taxon>
        <taxon>Embryophyta</taxon>
        <taxon>Tracheophyta</taxon>
        <taxon>Spermatophyta</taxon>
        <taxon>Magnoliopsida</taxon>
        <taxon>eudicotyledons</taxon>
        <taxon>Gunneridae</taxon>
        <taxon>Pentapetalae</taxon>
        <taxon>rosids</taxon>
        <taxon>Vitales</taxon>
        <taxon>Vitaceae</taxon>
        <taxon>Viteae</taxon>
        <taxon>Vitis</taxon>
    </lineage>
</organism>
<dbReference type="STRING" id="29760.F6H7X4"/>
<evidence type="ECO:0000313" key="1">
    <source>
        <dbReference type="EMBL" id="CCB48310.1"/>
    </source>
</evidence>
<dbReference type="HOGENOM" id="CLU_3225691_0_0_1"/>
<reference evidence="2" key="1">
    <citation type="journal article" date="2007" name="Nature">
        <title>The grapevine genome sequence suggests ancestral hexaploidization in major angiosperm phyla.</title>
        <authorList>
            <consortium name="The French-Italian Public Consortium for Grapevine Genome Characterization."/>
            <person name="Jaillon O."/>
            <person name="Aury J.-M."/>
            <person name="Noel B."/>
            <person name="Policriti A."/>
            <person name="Clepet C."/>
            <person name="Casagrande A."/>
            <person name="Choisne N."/>
            <person name="Aubourg S."/>
            <person name="Vitulo N."/>
            <person name="Jubin C."/>
            <person name="Vezzi A."/>
            <person name="Legeai F."/>
            <person name="Hugueney P."/>
            <person name="Dasilva C."/>
            <person name="Horner D."/>
            <person name="Mica E."/>
            <person name="Jublot D."/>
            <person name="Poulain J."/>
            <person name="Bruyere C."/>
            <person name="Billault A."/>
            <person name="Segurens B."/>
            <person name="Gouyvenoux M."/>
            <person name="Ugarte E."/>
            <person name="Cattonaro F."/>
            <person name="Anthouard V."/>
            <person name="Vico V."/>
            <person name="Del Fabbro C."/>
            <person name="Alaux M."/>
            <person name="Di Gaspero G."/>
            <person name="Dumas V."/>
            <person name="Felice N."/>
            <person name="Paillard S."/>
            <person name="Juman I."/>
            <person name="Moroldo M."/>
            <person name="Scalabrin S."/>
            <person name="Canaguier A."/>
            <person name="Le Clainche I."/>
            <person name="Malacrida G."/>
            <person name="Durand E."/>
            <person name="Pesole G."/>
            <person name="Laucou V."/>
            <person name="Chatelet P."/>
            <person name="Merdinoglu D."/>
            <person name="Delledonne M."/>
            <person name="Pezzotti M."/>
            <person name="Lecharny A."/>
            <person name="Scarpelli C."/>
            <person name="Artiguenave F."/>
            <person name="Pe M.E."/>
            <person name="Valle G."/>
            <person name="Morgante M."/>
            <person name="Caboche M."/>
            <person name="Adam-Blondon A.-F."/>
            <person name="Weissenbach J."/>
            <person name="Quetier F."/>
            <person name="Wincker P."/>
        </authorList>
    </citation>
    <scope>NUCLEOTIDE SEQUENCE [LARGE SCALE GENOMIC DNA]</scope>
    <source>
        <strain evidence="2">cv. Pinot noir / PN40024</strain>
    </source>
</reference>